<proteinExistence type="predicted"/>
<keyword evidence="2" id="KW-1185">Reference proteome</keyword>
<dbReference type="EMBL" id="JAAAHW010000041">
    <property type="protein sequence ID" value="KAG0006887.1"/>
    <property type="molecule type" value="Genomic_DNA"/>
</dbReference>
<organism evidence="1 2">
    <name type="scientific">Modicella reniformis</name>
    <dbReference type="NCBI Taxonomy" id="1440133"/>
    <lineage>
        <taxon>Eukaryota</taxon>
        <taxon>Fungi</taxon>
        <taxon>Fungi incertae sedis</taxon>
        <taxon>Mucoromycota</taxon>
        <taxon>Mortierellomycotina</taxon>
        <taxon>Mortierellomycetes</taxon>
        <taxon>Mortierellales</taxon>
        <taxon>Mortierellaceae</taxon>
        <taxon>Modicella</taxon>
    </lineage>
</organism>
<dbReference type="OrthoDB" id="2329848at2759"/>
<accession>A0A9P6SVC3</accession>
<sequence length="368" mass="41260">MGFTFDIELDTEQLFIVELDMAEYNTQTISGAIALKLDRAETFKIATVAIHGHIGAMLNIDTPHQAIIREPLISSSMDLIAANDTQGTGTIQLDAGEQYIPFRIDIPRSGELPPTLINKLDTPYIDWKYEIHATMRRDYFFSSTRVVKHDLILRRPIAPTSEESDLTTSMDRPGQYRSKLTAPGRIVLGQDRLQAKAELKARSKEFLIKEVDCALVQIEEIDYETKRGHPVENAHVPGAHCTVNSSRLVSSMVVVQNEEGDMDFGRFTPIEFDIRLDNDQLIPTEHGLGWLNISHVFRYTVHFMDENQPALITEVPLFVGNEVISKACCASVNGHTSIGARLMHALKIEGAEDHHCHDDKESTPEPES</sequence>
<name>A0A9P6SVC3_9FUNG</name>
<evidence type="ECO:0000313" key="1">
    <source>
        <dbReference type="EMBL" id="KAG0006887.1"/>
    </source>
</evidence>
<protein>
    <submittedName>
        <fullName evidence="1">Uncharacterized protein</fullName>
    </submittedName>
</protein>
<reference evidence="1" key="1">
    <citation type="journal article" date="2020" name="Fungal Divers.">
        <title>Resolving the Mortierellaceae phylogeny through synthesis of multi-gene phylogenetics and phylogenomics.</title>
        <authorList>
            <person name="Vandepol N."/>
            <person name="Liber J."/>
            <person name="Desiro A."/>
            <person name="Na H."/>
            <person name="Kennedy M."/>
            <person name="Barry K."/>
            <person name="Grigoriev I.V."/>
            <person name="Miller A.N."/>
            <person name="O'Donnell K."/>
            <person name="Stajich J.E."/>
            <person name="Bonito G."/>
        </authorList>
    </citation>
    <scope>NUCLEOTIDE SEQUENCE</scope>
    <source>
        <strain evidence="1">MES-2147</strain>
    </source>
</reference>
<gene>
    <name evidence="1" type="ORF">BGZ65_002295</name>
</gene>
<dbReference type="Proteomes" id="UP000749646">
    <property type="component" value="Unassembled WGS sequence"/>
</dbReference>
<evidence type="ECO:0000313" key="2">
    <source>
        <dbReference type="Proteomes" id="UP000749646"/>
    </source>
</evidence>
<dbReference type="AlphaFoldDB" id="A0A9P6SVC3"/>
<dbReference type="Gene3D" id="2.60.40.640">
    <property type="match status" value="1"/>
</dbReference>
<dbReference type="InterPro" id="IPR014752">
    <property type="entry name" value="Arrestin-like_C"/>
</dbReference>
<comment type="caution">
    <text evidence="1">The sequence shown here is derived from an EMBL/GenBank/DDBJ whole genome shotgun (WGS) entry which is preliminary data.</text>
</comment>